<dbReference type="SUPFAM" id="SSF52242">
    <property type="entry name" value="Cobalamin (vitamin B12)-binding domain"/>
    <property type="match status" value="1"/>
</dbReference>
<sequence>MDNMIRPYGDTMNDGAVQLSFTLPVAHSAKADEAAKQYAHQLGFEEVEVVHSNPLSENFSFFVVYGKSQQQINYDKIEVEAVEKSMDFYEVNNYIKDHIKRKVVVVGACTGTDAHTVGIDAIMNMKGFDQHYGLERYPMMEAHNLGAQIPNEELIKKAVELNADAILVSQVVTQKEVHIQNMTDLIELLEAEGLRSKLIVCAGGPRISNKLALELGYDVGFGRGTYPENVGSFIVKKMVERKSSQ</sequence>
<feature type="domain" description="B12-binding" evidence="1">
    <location>
        <begin position="102"/>
        <end position="245"/>
    </location>
</feature>
<dbReference type="InterPro" id="IPR006158">
    <property type="entry name" value="Cobalamin-bd"/>
</dbReference>
<evidence type="ECO:0000259" key="1">
    <source>
        <dbReference type="PROSITE" id="PS51332"/>
    </source>
</evidence>
<evidence type="ECO:0000313" key="3">
    <source>
        <dbReference type="Proteomes" id="UP000605676"/>
    </source>
</evidence>
<accession>A0ABS1HFR2</accession>
<proteinExistence type="predicted"/>
<dbReference type="Proteomes" id="UP000605676">
    <property type="component" value="Unassembled WGS sequence"/>
</dbReference>
<evidence type="ECO:0000313" key="2">
    <source>
        <dbReference type="EMBL" id="MBK3516501.1"/>
    </source>
</evidence>
<protein>
    <submittedName>
        <fullName evidence="2">Cobalamin-dependent protein</fullName>
    </submittedName>
</protein>
<comment type="caution">
    <text evidence="2">The sequence shown here is derived from an EMBL/GenBank/DDBJ whole genome shotgun (WGS) entry which is preliminary data.</text>
</comment>
<organism evidence="2 3">
    <name type="scientific">Carboxylicivirga marina</name>
    <dbReference type="NCBI Taxonomy" id="2800988"/>
    <lineage>
        <taxon>Bacteria</taxon>
        <taxon>Pseudomonadati</taxon>
        <taxon>Bacteroidota</taxon>
        <taxon>Bacteroidia</taxon>
        <taxon>Marinilabiliales</taxon>
        <taxon>Marinilabiliaceae</taxon>
        <taxon>Carboxylicivirga</taxon>
    </lineage>
</organism>
<name>A0ABS1HFR2_9BACT</name>
<dbReference type="Pfam" id="PF16554">
    <property type="entry name" value="OAM_dimer"/>
    <property type="match status" value="1"/>
</dbReference>
<dbReference type="Gene3D" id="3.40.50.280">
    <property type="entry name" value="Cobalamin-binding domain"/>
    <property type="match status" value="1"/>
</dbReference>
<dbReference type="SUPFAM" id="SSF117778">
    <property type="entry name" value="D-lysine 5,6-aminomutase beta subunit KamE, N-terminal domain"/>
    <property type="match status" value="1"/>
</dbReference>
<keyword evidence="3" id="KW-1185">Reference proteome</keyword>
<dbReference type="RefSeq" id="WP_200463730.1">
    <property type="nucleotide sequence ID" value="NZ_JAENRR010000006.1"/>
</dbReference>
<dbReference type="EMBL" id="JAENRR010000006">
    <property type="protein sequence ID" value="MBK3516501.1"/>
    <property type="molecule type" value="Genomic_DNA"/>
</dbReference>
<dbReference type="Pfam" id="PF02310">
    <property type="entry name" value="B12-binding"/>
    <property type="match status" value="1"/>
</dbReference>
<dbReference type="PROSITE" id="PS51332">
    <property type="entry name" value="B12_BINDING"/>
    <property type="match status" value="1"/>
</dbReference>
<dbReference type="InterPro" id="IPR036724">
    <property type="entry name" value="Cobalamin-bd_sf"/>
</dbReference>
<dbReference type="InterPro" id="IPR028991">
    <property type="entry name" value="KamE_N"/>
</dbReference>
<gene>
    <name evidence="2" type="ORF">JIV24_04045</name>
</gene>
<dbReference type="InterPro" id="IPR036843">
    <property type="entry name" value="KamE_N_sf"/>
</dbReference>
<dbReference type="Gene3D" id="3.30.30.60">
    <property type="entry name" value="D-lysine 5,6-aminomutase beta subunit KamE, N-terminal domain"/>
    <property type="match status" value="1"/>
</dbReference>
<reference evidence="2 3" key="1">
    <citation type="submission" date="2021-01" db="EMBL/GenBank/DDBJ databases">
        <title>Carboxyliciviraga sp.nov., isolated from coastal sediments.</title>
        <authorList>
            <person name="Lu D."/>
            <person name="Zhang T."/>
        </authorList>
    </citation>
    <scope>NUCLEOTIDE SEQUENCE [LARGE SCALE GENOMIC DNA]</scope>
    <source>
        <strain evidence="2 3">N1Y132</strain>
    </source>
</reference>